<keyword evidence="3 6" id="KW-0812">Transmembrane</keyword>
<feature type="transmembrane region" description="Helical" evidence="6">
    <location>
        <begin position="6"/>
        <end position="26"/>
    </location>
</feature>
<reference evidence="7 8" key="1">
    <citation type="submission" date="2019-03" db="EMBL/GenBank/DDBJ databases">
        <title>Genomic Encyclopedia of Type Strains, Phase IV (KMG-IV): sequencing the most valuable type-strain genomes for metagenomic binning, comparative biology and taxonomic classification.</title>
        <authorList>
            <person name="Goeker M."/>
        </authorList>
    </citation>
    <scope>NUCLEOTIDE SEQUENCE [LARGE SCALE GENOMIC DNA]</scope>
    <source>
        <strain evidence="7 8">DSM 24455</strain>
    </source>
</reference>
<feature type="transmembrane region" description="Helical" evidence="6">
    <location>
        <begin position="248"/>
        <end position="266"/>
    </location>
</feature>
<evidence type="ECO:0000256" key="2">
    <source>
        <dbReference type="ARBA" id="ARBA00022475"/>
    </source>
</evidence>
<proteinExistence type="predicted"/>
<dbReference type="GO" id="GO:0044341">
    <property type="term" value="P:sodium-dependent phosphate transport"/>
    <property type="evidence" value="ECO:0007669"/>
    <property type="project" value="InterPro"/>
</dbReference>
<evidence type="ECO:0000256" key="1">
    <source>
        <dbReference type="ARBA" id="ARBA00004651"/>
    </source>
</evidence>
<evidence type="ECO:0000313" key="7">
    <source>
        <dbReference type="EMBL" id="TDT56473.1"/>
    </source>
</evidence>
<dbReference type="PANTHER" id="PTHR10010">
    <property type="entry name" value="SOLUTE CARRIER FAMILY 34 SODIUM PHOSPHATE , MEMBER 2-RELATED"/>
    <property type="match status" value="1"/>
</dbReference>
<dbReference type="NCBIfam" id="NF037997">
    <property type="entry name" value="Na_Pi_symport"/>
    <property type="match status" value="1"/>
</dbReference>
<comment type="subcellular location">
    <subcellularLocation>
        <location evidence="1">Cell membrane</location>
        <topology evidence="1">Multi-pass membrane protein</topology>
    </subcellularLocation>
</comment>
<keyword evidence="2" id="KW-1003">Cell membrane</keyword>
<dbReference type="EMBL" id="SOAZ01000013">
    <property type="protein sequence ID" value="TDT56473.1"/>
    <property type="molecule type" value="Genomic_DNA"/>
</dbReference>
<dbReference type="InterPro" id="IPR003841">
    <property type="entry name" value="Na/Pi_transpt"/>
</dbReference>
<dbReference type="AlphaFoldDB" id="A0A4R7KM50"/>
<dbReference type="OrthoDB" id="9763003at2"/>
<evidence type="ECO:0000256" key="4">
    <source>
        <dbReference type="ARBA" id="ARBA00022989"/>
    </source>
</evidence>
<evidence type="ECO:0000313" key="8">
    <source>
        <dbReference type="Proteomes" id="UP000295325"/>
    </source>
</evidence>
<evidence type="ECO:0000256" key="3">
    <source>
        <dbReference type="ARBA" id="ARBA00022692"/>
    </source>
</evidence>
<evidence type="ECO:0000256" key="5">
    <source>
        <dbReference type="ARBA" id="ARBA00023136"/>
    </source>
</evidence>
<keyword evidence="4 6" id="KW-1133">Transmembrane helix</keyword>
<dbReference type="GO" id="GO:0005436">
    <property type="term" value="F:sodium:phosphate symporter activity"/>
    <property type="evidence" value="ECO:0007669"/>
    <property type="project" value="InterPro"/>
</dbReference>
<gene>
    <name evidence="7" type="ORF">EDD71_11316</name>
</gene>
<protein>
    <submittedName>
        <fullName evidence="7">Phosphate:Na+ symporter</fullName>
    </submittedName>
</protein>
<feature type="transmembrane region" description="Helical" evidence="6">
    <location>
        <begin position="178"/>
        <end position="203"/>
    </location>
</feature>
<dbReference type="RefSeq" id="WP_133628364.1">
    <property type="nucleotide sequence ID" value="NZ_SOAZ01000013.1"/>
</dbReference>
<dbReference type="GO" id="GO:0005886">
    <property type="term" value="C:plasma membrane"/>
    <property type="evidence" value="ECO:0007669"/>
    <property type="project" value="UniProtKB-SubCell"/>
</dbReference>
<name>A0A4R7KM50_9CLOT</name>
<dbReference type="InterPro" id="IPR004633">
    <property type="entry name" value="NaPi_cotrn-rel/YqeW-like"/>
</dbReference>
<dbReference type="Pfam" id="PF02690">
    <property type="entry name" value="Na_Pi_cotrans"/>
    <property type="match status" value="2"/>
</dbReference>
<dbReference type="Proteomes" id="UP000295325">
    <property type="component" value="Unassembled WGS sequence"/>
</dbReference>
<keyword evidence="8" id="KW-1185">Reference proteome</keyword>
<feature type="transmembrane region" description="Helical" evidence="6">
    <location>
        <begin position="139"/>
        <end position="158"/>
    </location>
</feature>
<dbReference type="PANTHER" id="PTHR10010:SF46">
    <property type="entry name" value="SODIUM-DEPENDENT PHOSPHATE TRANSPORT PROTEIN 2B"/>
    <property type="match status" value="1"/>
</dbReference>
<feature type="transmembrane region" description="Helical" evidence="6">
    <location>
        <begin position="109"/>
        <end position="127"/>
    </location>
</feature>
<organism evidence="7 8">
    <name type="scientific">Fonticella tunisiensis</name>
    <dbReference type="NCBI Taxonomy" id="1096341"/>
    <lineage>
        <taxon>Bacteria</taxon>
        <taxon>Bacillati</taxon>
        <taxon>Bacillota</taxon>
        <taxon>Clostridia</taxon>
        <taxon>Eubacteriales</taxon>
        <taxon>Clostridiaceae</taxon>
        <taxon>Fonticella</taxon>
    </lineage>
</organism>
<feature type="transmembrane region" description="Helical" evidence="6">
    <location>
        <begin position="286"/>
        <end position="304"/>
    </location>
</feature>
<accession>A0A4R7KM50</accession>
<dbReference type="NCBIfam" id="TIGR00704">
    <property type="entry name" value="NaPi_cotrn_rel"/>
    <property type="match status" value="1"/>
</dbReference>
<evidence type="ECO:0000256" key="6">
    <source>
        <dbReference type="SAM" id="Phobius"/>
    </source>
</evidence>
<sequence length="318" mass="34154">MRDFIFGIMGGTALLMYGVNMMGSGLERASGRVMKKILSIFTGRVWSAFMAGTFLTALVQSSTAVTVLTVGFVNAGLMKLPQAVGIIYGANIGTTITAQLMSASYSFNLTDYALPVLSVGFIINLTFKNKTIKSFGEALMGFGMMFLGLKILNLGVPFMSKSDTLKYFFRTYASIPTIGIFLGALATALVHSSSATVGLVMVLGEAGLIDLTSAVCIMLGDNIGTCITAQLASLTGNINARRTAWAHTLYNMIGVIIVAFILPWFVNMIQGATLHFSKSTDISVQIANSHTIFNVLSAVIFLPITKYYVKFIEFVVPN</sequence>
<feature type="transmembrane region" description="Helical" evidence="6">
    <location>
        <begin position="46"/>
        <end position="73"/>
    </location>
</feature>
<keyword evidence="5 6" id="KW-0472">Membrane</keyword>
<comment type="caution">
    <text evidence="7">The sequence shown here is derived from an EMBL/GenBank/DDBJ whole genome shotgun (WGS) entry which is preliminary data.</text>
</comment>